<feature type="domain" description="Xyloglucan endo-transglycosylase C-terminal" evidence="1">
    <location>
        <begin position="54"/>
        <end position="101"/>
    </location>
</feature>
<dbReference type="GO" id="GO:0048046">
    <property type="term" value="C:apoplast"/>
    <property type="evidence" value="ECO:0007669"/>
    <property type="project" value="InterPro"/>
</dbReference>
<evidence type="ECO:0000259" key="1">
    <source>
        <dbReference type="Pfam" id="PF06955"/>
    </source>
</evidence>
<dbReference type="Pfam" id="PF06955">
    <property type="entry name" value="XET_C"/>
    <property type="match status" value="1"/>
</dbReference>
<dbReference type="PANTHER" id="PTHR31062">
    <property type="entry name" value="XYLOGLUCAN ENDOTRANSGLUCOSYLASE/HYDROLASE PROTEIN 8-RELATED"/>
    <property type="match status" value="1"/>
</dbReference>
<sequence>MHIEASLWDGDSWATDGGQTKINWTHSPLNAHFQGFGIGGCPVQNSSDIQQCYSSKYWWNLEKYWRLDHRQQRKYENVRKKYTNYDYCFDRPRYPTPPPECFN</sequence>
<dbReference type="EMBL" id="JAZDWU010000008">
    <property type="protein sequence ID" value="KAK9992835.1"/>
    <property type="molecule type" value="Genomic_DNA"/>
</dbReference>
<dbReference type="Gene3D" id="2.60.120.200">
    <property type="match status" value="1"/>
</dbReference>
<comment type="caution">
    <text evidence="2">The sequence shown here is derived from an EMBL/GenBank/DDBJ whole genome shotgun (WGS) entry which is preliminary data.</text>
</comment>
<dbReference type="AlphaFoldDB" id="A0AAW2C9A3"/>
<accession>A0AAW2C9A3</accession>
<dbReference type="GO" id="GO:0004553">
    <property type="term" value="F:hydrolase activity, hydrolyzing O-glycosyl compounds"/>
    <property type="evidence" value="ECO:0007669"/>
    <property type="project" value="InterPro"/>
</dbReference>
<dbReference type="SUPFAM" id="SSF49899">
    <property type="entry name" value="Concanavalin A-like lectins/glucanases"/>
    <property type="match status" value="1"/>
</dbReference>
<evidence type="ECO:0000313" key="2">
    <source>
        <dbReference type="EMBL" id="KAK9992835.1"/>
    </source>
</evidence>
<evidence type="ECO:0000313" key="3">
    <source>
        <dbReference type="Proteomes" id="UP001459277"/>
    </source>
</evidence>
<dbReference type="InterPro" id="IPR044791">
    <property type="entry name" value="Beta-glucanase/XTH"/>
</dbReference>
<gene>
    <name evidence="2" type="ORF">SO802_022538</name>
</gene>
<protein>
    <recommendedName>
        <fullName evidence="1">Xyloglucan endo-transglycosylase C-terminal domain-containing protein</fullName>
    </recommendedName>
</protein>
<dbReference type="InterPro" id="IPR010713">
    <property type="entry name" value="XET_C"/>
</dbReference>
<proteinExistence type="predicted"/>
<dbReference type="Proteomes" id="UP001459277">
    <property type="component" value="Unassembled WGS sequence"/>
</dbReference>
<keyword evidence="3" id="KW-1185">Reference proteome</keyword>
<organism evidence="2 3">
    <name type="scientific">Lithocarpus litseifolius</name>
    <dbReference type="NCBI Taxonomy" id="425828"/>
    <lineage>
        <taxon>Eukaryota</taxon>
        <taxon>Viridiplantae</taxon>
        <taxon>Streptophyta</taxon>
        <taxon>Embryophyta</taxon>
        <taxon>Tracheophyta</taxon>
        <taxon>Spermatophyta</taxon>
        <taxon>Magnoliopsida</taxon>
        <taxon>eudicotyledons</taxon>
        <taxon>Gunneridae</taxon>
        <taxon>Pentapetalae</taxon>
        <taxon>rosids</taxon>
        <taxon>fabids</taxon>
        <taxon>Fagales</taxon>
        <taxon>Fagaceae</taxon>
        <taxon>Lithocarpus</taxon>
    </lineage>
</organism>
<dbReference type="GO" id="GO:0016762">
    <property type="term" value="F:xyloglucan:xyloglucosyl transferase activity"/>
    <property type="evidence" value="ECO:0007669"/>
    <property type="project" value="InterPro"/>
</dbReference>
<reference evidence="2 3" key="1">
    <citation type="submission" date="2024-01" db="EMBL/GenBank/DDBJ databases">
        <title>A telomere-to-telomere, gap-free genome of sweet tea (Lithocarpus litseifolius).</title>
        <authorList>
            <person name="Zhou J."/>
        </authorList>
    </citation>
    <scope>NUCLEOTIDE SEQUENCE [LARGE SCALE GENOMIC DNA]</scope>
    <source>
        <strain evidence="2">Zhou-2022a</strain>
        <tissue evidence="2">Leaf</tissue>
    </source>
</reference>
<dbReference type="GO" id="GO:0044042">
    <property type="term" value="P:glucan metabolic process"/>
    <property type="evidence" value="ECO:0007669"/>
    <property type="project" value="InterPro"/>
</dbReference>
<dbReference type="InterPro" id="IPR013320">
    <property type="entry name" value="ConA-like_dom_sf"/>
</dbReference>
<name>A0AAW2C9A3_9ROSI</name>